<name>A0A9W6JWC7_9HYPH</name>
<keyword evidence="9" id="KW-1185">Reference proteome</keyword>
<keyword evidence="4 7" id="KW-1133">Transmembrane helix</keyword>
<evidence type="ECO:0000313" key="8">
    <source>
        <dbReference type="EMBL" id="GLK85036.1"/>
    </source>
</evidence>
<feature type="region of interest" description="Disordered" evidence="6">
    <location>
        <begin position="136"/>
        <end position="189"/>
    </location>
</feature>
<organism evidence="8 9">
    <name type="scientific">Ancylobacter defluvii</name>
    <dbReference type="NCBI Taxonomy" id="1282440"/>
    <lineage>
        <taxon>Bacteria</taxon>
        <taxon>Pseudomonadati</taxon>
        <taxon>Pseudomonadota</taxon>
        <taxon>Alphaproteobacteria</taxon>
        <taxon>Hyphomicrobiales</taxon>
        <taxon>Xanthobacteraceae</taxon>
        <taxon>Ancylobacter</taxon>
    </lineage>
</organism>
<reference evidence="8" key="1">
    <citation type="journal article" date="2014" name="Int. J. Syst. Evol. Microbiol.">
        <title>Complete genome sequence of Corynebacterium casei LMG S-19264T (=DSM 44701T), isolated from a smear-ripened cheese.</title>
        <authorList>
            <consortium name="US DOE Joint Genome Institute (JGI-PGF)"/>
            <person name="Walter F."/>
            <person name="Albersmeier A."/>
            <person name="Kalinowski J."/>
            <person name="Ruckert C."/>
        </authorList>
    </citation>
    <scope>NUCLEOTIDE SEQUENCE</scope>
    <source>
        <strain evidence="8">VKM B-2789</strain>
    </source>
</reference>
<evidence type="ECO:0000256" key="4">
    <source>
        <dbReference type="ARBA" id="ARBA00022989"/>
    </source>
</evidence>
<dbReference type="GO" id="GO:0022857">
    <property type="term" value="F:transmembrane transporter activity"/>
    <property type="evidence" value="ECO:0007669"/>
    <property type="project" value="InterPro"/>
</dbReference>
<feature type="compositionally biased region" description="Basic residues" evidence="6">
    <location>
        <begin position="151"/>
        <end position="163"/>
    </location>
</feature>
<comment type="caution">
    <text evidence="8">The sequence shown here is derived from an EMBL/GenBank/DDBJ whole genome shotgun (WGS) entry which is preliminary data.</text>
</comment>
<evidence type="ECO:0000256" key="3">
    <source>
        <dbReference type="ARBA" id="ARBA00022692"/>
    </source>
</evidence>
<keyword evidence="2" id="KW-0813">Transport</keyword>
<evidence type="ECO:0000256" key="1">
    <source>
        <dbReference type="ARBA" id="ARBA00004141"/>
    </source>
</evidence>
<comment type="subcellular location">
    <subcellularLocation>
        <location evidence="1">Membrane</location>
        <topology evidence="1">Multi-pass membrane protein</topology>
    </subcellularLocation>
</comment>
<reference evidence="8" key="2">
    <citation type="submission" date="2023-01" db="EMBL/GenBank/DDBJ databases">
        <authorList>
            <person name="Sun Q."/>
            <person name="Evtushenko L."/>
        </authorList>
    </citation>
    <scope>NUCLEOTIDE SEQUENCE</scope>
    <source>
        <strain evidence="8">VKM B-2789</strain>
    </source>
</reference>
<evidence type="ECO:0000313" key="9">
    <source>
        <dbReference type="Proteomes" id="UP001143330"/>
    </source>
</evidence>
<dbReference type="Gene3D" id="1.20.1740.10">
    <property type="entry name" value="Amino acid/polyamine transporter I"/>
    <property type="match status" value="1"/>
</dbReference>
<evidence type="ECO:0000256" key="7">
    <source>
        <dbReference type="SAM" id="Phobius"/>
    </source>
</evidence>
<evidence type="ECO:0000256" key="6">
    <source>
        <dbReference type="SAM" id="MobiDB-lite"/>
    </source>
</evidence>
<dbReference type="GO" id="GO:0016020">
    <property type="term" value="C:membrane"/>
    <property type="evidence" value="ECO:0007669"/>
    <property type="project" value="UniProtKB-SubCell"/>
</dbReference>
<dbReference type="PANTHER" id="PTHR45649">
    <property type="entry name" value="AMINO-ACID PERMEASE BAT1"/>
    <property type="match status" value="1"/>
</dbReference>
<gene>
    <name evidence="8" type="ORF">GCM10017653_31060</name>
</gene>
<proteinExistence type="predicted"/>
<feature type="transmembrane region" description="Helical" evidence="7">
    <location>
        <begin position="64"/>
        <end position="81"/>
    </location>
</feature>
<protein>
    <submittedName>
        <fullName evidence="8">Uncharacterized protein</fullName>
    </submittedName>
</protein>
<dbReference type="PANTHER" id="PTHR45649:SF26">
    <property type="entry name" value="OS04G0435100 PROTEIN"/>
    <property type="match status" value="1"/>
</dbReference>
<sequence length="189" mass="20470">MLRYGACRRRDGGGLPGCVSIPLRKITEREFRIFAPGYDIGRRFTFSNDAGAAGVDVRPEVSTGWAFLLSLLLPIYAITGYDASAHTSEETPDATRAVPRGMLMSLVWSGVLGSAMPRATIFLFFSFGRCGWLSSSGASRGRQSAKDTPAGRRRSAPPKRRSARPAERCPPRGKGIATAPASDFRRCGR</sequence>
<evidence type="ECO:0000256" key="2">
    <source>
        <dbReference type="ARBA" id="ARBA00022448"/>
    </source>
</evidence>
<keyword evidence="5 7" id="KW-0472">Membrane</keyword>
<dbReference type="AlphaFoldDB" id="A0A9W6JWC7"/>
<evidence type="ECO:0000256" key="5">
    <source>
        <dbReference type="ARBA" id="ARBA00023136"/>
    </source>
</evidence>
<dbReference type="Proteomes" id="UP001143330">
    <property type="component" value="Unassembled WGS sequence"/>
</dbReference>
<accession>A0A9W6JWC7</accession>
<dbReference type="RefSeq" id="WP_213364867.1">
    <property type="nucleotide sequence ID" value="NZ_BSFM01000014.1"/>
</dbReference>
<dbReference type="EMBL" id="BSFM01000014">
    <property type="protein sequence ID" value="GLK85036.1"/>
    <property type="molecule type" value="Genomic_DNA"/>
</dbReference>
<feature type="transmembrane region" description="Helical" evidence="7">
    <location>
        <begin position="101"/>
        <end position="125"/>
    </location>
</feature>
<keyword evidence="3 7" id="KW-0812">Transmembrane</keyword>